<organism evidence="2 3">
    <name type="scientific">Cladophialophora carrionii</name>
    <dbReference type="NCBI Taxonomy" id="86049"/>
    <lineage>
        <taxon>Eukaryota</taxon>
        <taxon>Fungi</taxon>
        <taxon>Dikarya</taxon>
        <taxon>Ascomycota</taxon>
        <taxon>Pezizomycotina</taxon>
        <taxon>Eurotiomycetes</taxon>
        <taxon>Chaetothyriomycetidae</taxon>
        <taxon>Chaetothyriales</taxon>
        <taxon>Herpotrichiellaceae</taxon>
        <taxon>Cladophialophora</taxon>
    </lineage>
</organism>
<keyword evidence="3" id="KW-1185">Reference proteome</keyword>
<accession>A0A1C1CNC5</accession>
<keyword evidence="1" id="KW-0732">Signal</keyword>
<dbReference type="Pfam" id="PF11937">
    <property type="entry name" value="DUF3455"/>
    <property type="match status" value="1"/>
</dbReference>
<dbReference type="eggNOG" id="ENOG502S85Z">
    <property type="taxonomic scope" value="Eukaryota"/>
</dbReference>
<evidence type="ECO:0000313" key="3">
    <source>
        <dbReference type="Proteomes" id="UP000094526"/>
    </source>
</evidence>
<dbReference type="VEuPathDB" id="FungiDB:G647_08865"/>
<gene>
    <name evidence="2" type="ORF">CLCR_07516</name>
</gene>
<feature type="signal peptide" evidence="1">
    <location>
        <begin position="1"/>
        <end position="16"/>
    </location>
</feature>
<dbReference type="STRING" id="86049.A0A1C1CNC5"/>
<dbReference type="EMBL" id="LGRB01000010">
    <property type="protein sequence ID" value="OCT49952.1"/>
    <property type="molecule type" value="Genomic_DNA"/>
</dbReference>
<comment type="caution">
    <text evidence="2">The sequence shown here is derived from an EMBL/GenBank/DDBJ whole genome shotgun (WGS) entry which is preliminary data.</text>
</comment>
<dbReference type="Proteomes" id="UP000094526">
    <property type="component" value="Unassembled WGS sequence"/>
</dbReference>
<feature type="chain" id="PRO_5008650927" evidence="1">
    <location>
        <begin position="17"/>
        <end position="248"/>
    </location>
</feature>
<dbReference type="PANTHER" id="PTHR35567">
    <property type="entry name" value="MALATE DEHYDROGENASE (AFU_ORTHOLOGUE AFUA_2G13800)"/>
    <property type="match status" value="1"/>
</dbReference>
<reference evidence="3" key="1">
    <citation type="submission" date="2015-07" db="EMBL/GenBank/DDBJ databases">
        <authorList>
            <person name="Teixeira M.M."/>
            <person name="Souza R.C."/>
            <person name="Almeida L.G."/>
            <person name="Vicente V.A."/>
            <person name="de Hoog S."/>
            <person name="Bocca A.L."/>
            <person name="de Almeida S.R."/>
            <person name="Vasconcelos A.T."/>
            <person name="Felipe M.S."/>
        </authorList>
    </citation>
    <scope>NUCLEOTIDE SEQUENCE [LARGE SCALE GENOMIC DNA]</scope>
    <source>
        <strain evidence="3">KSF</strain>
    </source>
</reference>
<dbReference type="AlphaFoldDB" id="A0A1C1CNC5"/>
<protein>
    <submittedName>
        <fullName evidence="2">Malate dehydrogenase</fullName>
    </submittedName>
</protein>
<name>A0A1C1CNC5_9EURO</name>
<dbReference type="VEuPathDB" id="FungiDB:CLCR_07516"/>
<proteinExistence type="predicted"/>
<dbReference type="InterPro" id="IPR021851">
    <property type="entry name" value="DUF3455"/>
</dbReference>
<dbReference type="PANTHER" id="PTHR35567:SF3">
    <property type="entry name" value="MALATE DEHYDROGENASE"/>
    <property type="match status" value="1"/>
</dbReference>
<dbReference type="OrthoDB" id="1859733at2759"/>
<sequence length="248" mass="26127">MKYSILLASMATSLMAAPTKTSWTPALAGYFDVVFKYIQEAKTEGRASATCDLSKAVMPVAPTPLPFPPGLVLEHVALGRGVQNYTCDNATATPAAAGAVAKFYNVSCIAADYPDLLTPITNLALENPLPAEPALVLKPSDLELSAHHFFSNTTTPVFAFDVEGGPDLGTVFTQRGNSSDAPATALAGPGGDGNGAVDWLYLTTRSTTTGKTQAVYRLDTAGGQPPETCADMGAEFSVEYSAVYWFWK</sequence>
<dbReference type="Pfam" id="PF11693">
    <property type="entry name" value="DUF2990"/>
    <property type="match status" value="1"/>
</dbReference>
<dbReference type="InterPro" id="IPR021706">
    <property type="entry name" value="DUF2990"/>
</dbReference>
<evidence type="ECO:0000256" key="1">
    <source>
        <dbReference type="SAM" id="SignalP"/>
    </source>
</evidence>
<evidence type="ECO:0000313" key="2">
    <source>
        <dbReference type="EMBL" id="OCT49952.1"/>
    </source>
</evidence>